<dbReference type="PANTHER" id="PTHR11042:SF138">
    <property type="entry name" value="SERINE_THREONINE-PROTEIN KINASE IKS1-RELATED"/>
    <property type="match status" value="1"/>
</dbReference>
<feature type="region of interest" description="Disordered" evidence="10">
    <location>
        <begin position="116"/>
        <end position="152"/>
    </location>
</feature>
<evidence type="ECO:0000256" key="8">
    <source>
        <dbReference type="ARBA" id="ARBA00047899"/>
    </source>
</evidence>
<feature type="compositionally biased region" description="Basic and acidic residues" evidence="10">
    <location>
        <begin position="567"/>
        <end position="577"/>
    </location>
</feature>
<dbReference type="GO" id="GO:0004674">
    <property type="term" value="F:protein serine/threonine kinase activity"/>
    <property type="evidence" value="ECO:0007669"/>
    <property type="project" value="UniProtKB-KW"/>
</dbReference>
<keyword evidence="6" id="KW-0067">ATP-binding</keyword>
<keyword evidence="4" id="KW-0547">Nucleotide-binding</keyword>
<dbReference type="Pfam" id="PF00069">
    <property type="entry name" value="Pkinase"/>
    <property type="match status" value="2"/>
</dbReference>
<comment type="catalytic activity">
    <reaction evidence="9">
        <text>L-seryl-[protein] + ATP = O-phospho-L-seryl-[protein] + ADP + H(+)</text>
        <dbReference type="Rhea" id="RHEA:17989"/>
        <dbReference type="Rhea" id="RHEA-COMP:9863"/>
        <dbReference type="Rhea" id="RHEA-COMP:11604"/>
        <dbReference type="ChEBI" id="CHEBI:15378"/>
        <dbReference type="ChEBI" id="CHEBI:29999"/>
        <dbReference type="ChEBI" id="CHEBI:30616"/>
        <dbReference type="ChEBI" id="CHEBI:83421"/>
        <dbReference type="ChEBI" id="CHEBI:456216"/>
        <dbReference type="EC" id="2.7.11.1"/>
    </reaction>
</comment>
<organism evidence="12 13">
    <name type="scientific">Dimargaris verticillata</name>
    <dbReference type="NCBI Taxonomy" id="2761393"/>
    <lineage>
        <taxon>Eukaryota</taxon>
        <taxon>Fungi</taxon>
        <taxon>Fungi incertae sedis</taxon>
        <taxon>Zoopagomycota</taxon>
        <taxon>Kickxellomycotina</taxon>
        <taxon>Dimargaritomycetes</taxon>
        <taxon>Dimargaritales</taxon>
        <taxon>Dimargaritaceae</taxon>
        <taxon>Dimargaris</taxon>
    </lineage>
</organism>
<dbReference type="FunFam" id="3.30.200.20:FF:000306">
    <property type="entry name" value="IKS protein kinase"/>
    <property type="match status" value="1"/>
</dbReference>
<dbReference type="SMART" id="SM00220">
    <property type="entry name" value="S_TKc"/>
    <property type="match status" value="1"/>
</dbReference>
<feature type="compositionally biased region" description="Polar residues" evidence="10">
    <location>
        <begin position="61"/>
        <end position="74"/>
    </location>
</feature>
<keyword evidence="2" id="KW-0723">Serine/threonine-protein kinase</keyword>
<dbReference type="InterPro" id="IPR000719">
    <property type="entry name" value="Prot_kinase_dom"/>
</dbReference>
<evidence type="ECO:0000256" key="4">
    <source>
        <dbReference type="ARBA" id="ARBA00022741"/>
    </source>
</evidence>
<evidence type="ECO:0000259" key="11">
    <source>
        <dbReference type="PROSITE" id="PS50011"/>
    </source>
</evidence>
<dbReference type="InterPro" id="IPR011009">
    <property type="entry name" value="Kinase-like_dom_sf"/>
</dbReference>
<dbReference type="SUPFAM" id="SSF56112">
    <property type="entry name" value="Protein kinase-like (PK-like)"/>
    <property type="match status" value="1"/>
</dbReference>
<dbReference type="EC" id="2.7.11.1" evidence="1"/>
<proteinExistence type="inferred from homology"/>
<evidence type="ECO:0000256" key="1">
    <source>
        <dbReference type="ARBA" id="ARBA00012513"/>
    </source>
</evidence>
<evidence type="ECO:0000313" key="13">
    <source>
        <dbReference type="Proteomes" id="UP001151582"/>
    </source>
</evidence>
<feature type="compositionally biased region" description="Low complexity" evidence="10">
    <location>
        <begin position="591"/>
        <end position="610"/>
    </location>
</feature>
<comment type="caution">
    <text evidence="12">The sequence shown here is derived from an EMBL/GenBank/DDBJ whole genome shotgun (WGS) entry which is preliminary data.</text>
</comment>
<feature type="compositionally biased region" description="Low complexity" evidence="10">
    <location>
        <begin position="40"/>
        <end position="51"/>
    </location>
</feature>
<feature type="region of interest" description="Disordered" evidence="10">
    <location>
        <begin position="508"/>
        <end position="615"/>
    </location>
</feature>
<dbReference type="Gene3D" id="1.10.510.10">
    <property type="entry name" value="Transferase(Phosphotransferase) domain 1"/>
    <property type="match status" value="1"/>
</dbReference>
<dbReference type="PANTHER" id="PTHR11042">
    <property type="entry name" value="EUKARYOTIC TRANSLATION INITIATION FACTOR 2-ALPHA KINASE EIF2-ALPHA KINASE -RELATED"/>
    <property type="match status" value="1"/>
</dbReference>
<dbReference type="InterPro" id="IPR050339">
    <property type="entry name" value="CC_SR_Kinase"/>
</dbReference>
<dbReference type="EMBL" id="JANBQB010000266">
    <property type="protein sequence ID" value="KAJ1978617.1"/>
    <property type="molecule type" value="Genomic_DNA"/>
</dbReference>
<evidence type="ECO:0000256" key="2">
    <source>
        <dbReference type="ARBA" id="ARBA00022527"/>
    </source>
</evidence>
<dbReference type="PROSITE" id="PS50011">
    <property type="entry name" value="PROTEIN_KINASE_DOM"/>
    <property type="match status" value="1"/>
</dbReference>
<dbReference type="GO" id="GO:0005737">
    <property type="term" value="C:cytoplasm"/>
    <property type="evidence" value="ECO:0007669"/>
    <property type="project" value="TreeGrafter"/>
</dbReference>
<dbReference type="OrthoDB" id="1405469at2759"/>
<protein>
    <recommendedName>
        <fullName evidence="1">non-specific serine/threonine protein kinase</fullName>
        <ecNumber evidence="1">2.7.11.1</ecNumber>
    </recommendedName>
</protein>
<keyword evidence="13" id="KW-1185">Reference proteome</keyword>
<evidence type="ECO:0000313" key="12">
    <source>
        <dbReference type="EMBL" id="KAJ1978617.1"/>
    </source>
</evidence>
<evidence type="ECO:0000256" key="7">
    <source>
        <dbReference type="ARBA" id="ARBA00037982"/>
    </source>
</evidence>
<name>A0A9W8B1E6_9FUNG</name>
<dbReference type="Gene3D" id="3.30.200.20">
    <property type="entry name" value="Phosphorylase Kinase, domain 1"/>
    <property type="match status" value="1"/>
</dbReference>
<sequence length="1335" mass="143374">MSPDAKGAPKSKARKRTSTDTPGSLTSAHGSTSDASRRSTVWPTTTDPVTPSQSVDAPLTTLWSSRSRQPTAPQVRSALVPAVPPASSLAGLRRHRRQKSFPLDAQQASAALALAAPESHDHPSATTAQTPTALVPPTYSEPHAMTTTQPPWHQQQMVRYSPHWLVILRRPQQNQLVLYSPQRNQVAVCQDQPYSTQWASSSRQVSTVWQPQSRGTAALTHSPPSYSHHGQSSRACFFCGRPFDTSGEYSTNRSRPADAPADPEMNASYARAGSSSAPYMDRNYFRVLAALPPTRSVFALSDTSHDGTGAAASSENATPATAAQPASDITLLPSRDASPELRPTATALGGSLPWQPRPMFPTRASTTPQTLPQNQAMASSTTAAMHEGDDEPATVHLSPGIFNQGYYQRFFVEERKLGRGLRGAVYLCQHMLDKIPLGQYAVKKVPIGDNKLWLKRMLREVKLLETLHHPNIIDYKHSWIELEQPSRFGPKIPCLFILMDCANGGNLEQYLEGPDQDGHQPAGENGPNSTPPGSAPLSSPQDVQQEATTVPQSADPAAALPADESDQERRQCIEQRKQRVRQARQRRRRQSTQSAYSPDSSPSSVSSSSPLLNQPVHSLHTVEPGATTPVPNSPHLPTAATTNRRLSAVEVYAMFQDVCHGLAHLHHHGIIHRDIKPSNLLLHYPDLANHGSMPRVILSDFGECVDTAHIEMRKRTGATGTLEFMAPELIQLDTQGQFLDEYSVKADVWSLGMILHYLCYSCLPYSQIENVDLLRQEILAFRTQQLATPGDPLTSAAAIPTELIMLMHWTLQPDPTQRPTVLELLKSDPWRQFARRCTLELALQAPSTPFDSSNLPTPLDLDQRDSPGQSPLEQYRPVSSALRARGKRRRTDPSQWAGVDVAHGPVAANNEPLSVYRLHTTLSKPSAASTTALHSPSLKQWTPAEPGEQSREAPHRDNGTLPARAVGKFPDQRRRRSTNSYPATQGRPASHDGRSPAPAVLRALSVSHSLGSKEAHSPVSSVPHQRRPTVPLLQYTEAPHNVPGWLVWPWQAWLSNLATDASQPHPRPNSAIRLIKCLIFVAKIASCHWLAYPFAPRVWTFYPLVGLGLLDLYSLTGPTFPPAQAAGQGTATPGATQVTAPQIPNQPNLAAAVGNAGNSGPLVAGQAQGALQSTAQAATTATNGVIGAPTPGLRRRQTTGAPSAADQAAWAAFLKELEAALATGAQGEATGTGDAATAAGLRRRQTTGAPSAADQAAWAAFLKELEAALATGAQGEATGTGDAATAAGLRRRQTTGAPSAADQAAWAAFLKELEAALATGAQGGATGTGAATPAF</sequence>
<dbReference type="Proteomes" id="UP001151582">
    <property type="component" value="Unassembled WGS sequence"/>
</dbReference>
<evidence type="ECO:0000256" key="10">
    <source>
        <dbReference type="SAM" id="MobiDB-lite"/>
    </source>
</evidence>
<feature type="region of interest" description="Disordered" evidence="10">
    <location>
        <begin position="927"/>
        <end position="996"/>
    </location>
</feature>
<accession>A0A9W8B1E6</accession>
<comment type="similarity">
    <text evidence="7">Belongs to the protein kinase superfamily. Ser/Thr protein kinase family. GCN2 subfamily.</text>
</comment>
<keyword evidence="3" id="KW-0808">Transferase</keyword>
<dbReference type="GO" id="GO:0005634">
    <property type="term" value="C:nucleus"/>
    <property type="evidence" value="ECO:0007669"/>
    <property type="project" value="TreeGrafter"/>
</dbReference>
<evidence type="ECO:0000256" key="9">
    <source>
        <dbReference type="ARBA" id="ARBA00048679"/>
    </source>
</evidence>
<feature type="compositionally biased region" description="Polar residues" evidence="10">
    <location>
        <begin position="535"/>
        <end position="552"/>
    </location>
</feature>
<dbReference type="PROSITE" id="PS00108">
    <property type="entry name" value="PROTEIN_KINASE_ST"/>
    <property type="match status" value="1"/>
</dbReference>
<dbReference type="InterPro" id="IPR008271">
    <property type="entry name" value="Ser/Thr_kinase_AS"/>
</dbReference>
<comment type="catalytic activity">
    <reaction evidence="8">
        <text>L-threonyl-[protein] + ATP = O-phospho-L-threonyl-[protein] + ADP + H(+)</text>
        <dbReference type="Rhea" id="RHEA:46608"/>
        <dbReference type="Rhea" id="RHEA-COMP:11060"/>
        <dbReference type="Rhea" id="RHEA-COMP:11605"/>
        <dbReference type="ChEBI" id="CHEBI:15378"/>
        <dbReference type="ChEBI" id="CHEBI:30013"/>
        <dbReference type="ChEBI" id="CHEBI:30616"/>
        <dbReference type="ChEBI" id="CHEBI:61977"/>
        <dbReference type="ChEBI" id="CHEBI:456216"/>
        <dbReference type="EC" id="2.7.11.1"/>
    </reaction>
</comment>
<feature type="domain" description="Protein kinase" evidence="11">
    <location>
        <begin position="411"/>
        <end position="831"/>
    </location>
</feature>
<keyword evidence="5 12" id="KW-0418">Kinase</keyword>
<gene>
    <name evidence="12" type="primary">IKS1</name>
    <name evidence="12" type="ORF">H4R34_003141</name>
</gene>
<evidence type="ECO:0000256" key="3">
    <source>
        <dbReference type="ARBA" id="ARBA00022679"/>
    </source>
</evidence>
<feature type="region of interest" description="Disordered" evidence="10">
    <location>
        <begin position="848"/>
        <end position="898"/>
    </location>
</feature>
<feature type="region of interest" description="Disordered" evidence="10">
    <location>
        <begin position="1"/>
        <end position="80"/>
    </location>
</feature>
<feature type="region of interest" description="Disordered" evidence="10">
    <location>
        <begin position="302"/>
        <end position="357"/>
    </location>
</feature>
<feature type="compositionally biased region" description="Polar residues" evidence="10">
    <location>
        <begin position="19"/>
        <end position="34"/>
    </location>
</feature>
<feature type="compositionally biased region" description="Polar residues" evidence="10">
    <location>
        <begin position="311"/>
        <end position="321"/>
    </location>
</feature>
<feature type="region of interest" description="Disordered" evidence="10">
    <location>
        <begin position="248"/>
        <end position="269"/>
    </location>
</feature>
<dbReference type="GO" id="GO:0005524">
    <property type="term" value="F:ATP binding"/>
    <property type="evidence" value="ECO:0007669"/>
    <property type="project" value="UniProtKB-KW"/>
</dbReference>
<feature type="compositionally biased region" description="Basic residues" evidence="10">
    <location>
        <begin position="578"/>
        <end position="590"/>
    </location>
</feature>
<reference evidence="12" key="1">
    <citation type="submission" date="2022-07" db="EMBL/GenBank/DDBJ databases">
        <title>Phylogenomic reconstructions and comparative analyses of Kickxellomycotina fungi.</title>
        <authorList>
            <person name="Reynolds N.K."/>
            <person name="Stajich J.E."/>
            <person name="Barry K."/>
            <person name="Grigoriev I.V."/>
            <person name="Crous P."/>
            <person name="Smith M.E."/>
        </authorList>
    </citation>
    <scope>NUCLEOTIDE SEQUENCE</scope>
    <source>
        <strain evidence="12">RSA 567</strain>
    </source>
</reference>
<evidence type="ECO:0000256" key="6">
    <source>
        <dbReference type="ARBA" id="ARBA00022840"/>
    </source>
</evidence>
<evidence type="ECO:0000256" key="5">
    <source>
        <dbReference type="ARBA" id="ARBA00022777"/>
    </source>
</evidence>
<feature type="compositionally biased region" description="Basic and acidic residues" evidence="10">
    <location>
        <begin position="948"/>
        <end position="958"/>
    </location>
</feature>
<feature type="compositionally biased region" description="Polar residues" evidence="10">
    <location>
        <begin position="927"/>
        <end position="940"/>
    </location>
</feature>